<dbReference type="Pfam" id="PF00117">
    <property type="entry name" value="GATase"/>
    <property type="match status" value="1"/>
</dbReference>
<proteinExistence type="predicted"/>
<dbReference type="EMBL" id="DAKRPA010000137">
    <property type="protein sequence ID" value="DAZ97383.1"/>
    <property type="molecule type" value="Genomic_DNA"/>
</dbReference>
<dbReference type="InterPro" id="IPR017926">
    <property type="entry name" value="GATASE"/>
</dbReference>
<keyword evidence="2" id="KW-0378">Hydrolase</keyword>
<evidence type="ECO:0000256" key="1">
    <source>
        <dbReference type="PIRSR" id="PIRSR615527-1"/>
    </source>
</evidence>
<dbReference type="FunFam" id="3.40.50.880:FF:000054">
    <property type="entry name" value="Folate gamma-glutamyl hydrolase"/>
    <property type="match status" value="1"/>
</dbReference>
<dbReference type="PANTHER" id="PTHR11315">
    <property type="entry name" value="PROTEASE FAMILY C26 GAMMA-GLUTAMYL HYDROLASE"/>
    <property type="match status" value="1"/>
</dbReference>
<protein>
    <recommendedName>
        <fullName evidence="2">folate gamma-glutamyl hydrolase</fullName>
        <ecNumber evidence="2">3.4.19.9</ecNumber>
    </recommendedName>
</protein>
<feature type="active site" evidence="2">
    <location>
        <position position="255"/>
    </location>
</feature>
<accession>A0AAV2YUB1</accession>
<organism evidence="4 5">
    <name type="scientific">Lagenidium giganteum</name>
    <dbReference type="NCBI Taxonomy" id="4803"/>
    <lineage>
        <taxon>Eukaryota</taxon>
        <taxon>Sar</taxon>
        <taxon>Stramenopiles</taxon>
        <taxon>Oomycota</taxon>
        <taxon>Peronosporomycetes</taxon>
        <taxon>Pythiales</taxon>
        <taxon>Pythiaceae</taxon>
    </lineage>
</organism>
<dbReference type="SUPFAM" id="SSF52317">
    <property type="entry name" value="Class I glutamine amidotransferase-like"/>
    <property type="match status" value="1"/>
</dbReference>
<dbReference type="GO" id="GO:0034722">
    <property type="term" value="F:gamma-glutamyl-peptidase activity"/>
    <property type="evidence" value="ECO:0007669"/>
    <property type="project" value="UniProtKB-UniRule"/>
</dbReference>
<dbReference type="Proteomes" id="UP001146120">
    <property type="component" value="Unassembled WGS sequence"/>
</dbReference>
<dbReference type="AlphaFoldDB" id="A0AAV2YUB1"/>
<sequence>MTDVAPHLLLRNPSLAVCEAEMKWLSAIVFAVWCSAAAWASTGPVIGVSVQPIDDGTKAYLNTTTGDNLLYTYVSWVESAGGRVVPIPYNAPIEQLDELLPQLNGILFTGGDASVNDKAVHIYQRAVEMNDRGIRFPVWGICLGFEWLVQITARDLGAVQSGFATENISLPLDFTAEAASSRMFGGASADLMDALATRPLTFNLHHDGITVDHFNSFPKLTDFYKVLSTNEDTQGRRFVSAIEAKDYPFYGIQFHPEKMQFEFGEYPNGAPYRAVDHSKHAVLAAQHLANVFIQEARKNDQRFASAAARRKALIYNYRTTTTPNPSLPVLYVFLDFPHADDNATPW</sequence>
<keyword evidence="5" id="KW-1185">Reference proteome</keyword>
<dbReference type="Gene3D" id="3.40.50.880">
    <property type="match status" value="1"/>
</dbReference>
<feature type="active site" description="Proton donor" evidence="1">
    <location>
        <position position="255"/>
    </location>
</feature>
<evidence type="ECO:0000259" key="3">
    <source>
        <dbReference type="Pfam" id="PF00117"/>
    </source>
</evidence>
<name>A0AAV2YUB1_9STRA</name>
<reference evidence="4" key="2">
    <citation type="journal article" date="2023" name="Microbiol Resour">
        <title>Decontamination and Annotation of the Draft Genome Sequence of the Oomycete Lagenidium giganteum ARSEF 373.</title>
        <authorList>
            <person name="Morgan W.R."/>
            <person name="Tartar A."/>
        </authorList>
    </citation>
    <scope>NUCLEOTIDE SEQUENCE</scope>
    <source>
        <strain evidence="4">ARSEF 373</strain>
    </source>
</reference>
<dbReference type="PROSITE" id="PS51275">
    <property type="entry name" value="PEPTIDASE_C26_GGH"/>
    <property type="match status" value="1"/>
</dbReference>
<gene>
    <name evidence="4" type="ORF">N0F65_003406</name>
</gene>
<dbReference type="InterPro" id="IPR015527">
    <property type="entry name" value="Pept_C26_g-glut_hydrolase"/>
</dbReference>
<evidence type="ECO:0000313" key="5">
    <source>
        <dbReference type="Proteomes" id="UP001146120"/>
    </source>
</evidence>
<dbReference type="GO" id="GO:0005773">
    <property type="term" value="C:vacuole"/>
    <property type="evidence" value="ECO:0007669"/>
    <property type="project" value="TreeGrafter"/>
</dbReference>
<evidence type="ECO:0000313" key="4">
    <source>
        <dbReference type="EMBL" id="DAZ97383.1"/>
    </source>
</evidence>
<feature type="domain" description="Glutamine amidotransferase" evidence="3">
    <location>
        <begin position="74"/>
        <end position="264"/>
    </location>
</feature>
<dbReference type="GO" id="GO:0046900">
    <property type="term" value="P:tetrahydrofolylpolyglutamate metabolic process"/>
    <property type="evidence" value="ECO:0007669"/>
    <property type="project" value="TreeGrafter"/>
</dbReference>
<dbReference type="PROSITE" id="PS51273">
    <property type="entry name" value="GATASE_TYPE_1"/>
    <property type="match status" value="1"/>
</dbReference>
<dbReference type="InterPro" id="IPR029062">
    <property type="entry name" value="Class_I_gatase-like"/>
</dbReference>
<feature type="active site" description="Nucleophile" evidence="1 2">
    <location>
        <position position="142"/>
    </location>
</feature>
<comment type="catalytic activity">
    <reaction evidence="2">
        <text>(6S)-5,6,7,8-tetrahydrofolyl-(gamma-L-Glu)(n) + (n-1) H2O = (6S)-5,6,7,8-tetrahydrofolate + (n-1) L-glutamate</text>
        <dbReference type="Rhea" id="RHEA:56784"/>
        <dbReference type="Rhea" id="RHEA-COMP:14738"/>
        <dbReference type="ChEBI" id="CHEBI:15377"/>
        <dbReference type="ChEBI" id="CHEBI:29985"/>
        <dbReference type="ChEBI" id="CHEBI:57453"/>
        <dbReference type="ChEBI" id="CHEBI:141005"/>
        <dbReference type="EC" id="3.4.19.9"/>
    </reaction>
</comment>
<reference evidence="4" key="1">
    <citation type="submission" date="2022-11" db="EMBL/GenBank/DDBJ databases">
        <authorList>
            <person name="Morgan W.R."/>
            <person name="Tartar A."/>
        </authorList>
    </citation>
    <scope>NUCLEOTIDE SEQUENCE</scope>
    <source>
        <strain evidence="4">ARSEF 373</strain>
    </source>
</reference>
<evidence type="ECO:0000256" key="2">
    <source>
        <dbReference type="PROSITE-ProRule" id="PRU00607"/>
    </source>
</evidence>
<comment type="caution">
    <text evidence="4">The sequence shown here is derived from an EMBL/GenBank/DDBJ whole genome shotgun (WGS) entry which is preliminary data.</text>
</comment>
<dbReference type="EC" id="3.4.19.9" evidence="2"/>
<dbReference type="PANTHER" id="PTHR11315:SF0">
    <property type="entry name" value="FOLATE GAMMA-GLUTAMYL HYDROLASE"/>
    <property type="match status" value="1"/>
</dbReference>